<feature type="region of interest" description="Disordered" evidence="14">
    <location>
        <begin position="1003"/>
        <end position="1022"/>
    </location>
</feature>
<feature type="active site" description="For OMPdecase activity" evidence="12">
    <location>
        <position position="104"/>
    </location>
</feature>
<dbReference type="InterPro" id="IPR001138">
    <property type="entry name" value="Zn2Cys6_DnaBD"/>
</dbReference>
<dbReference type="EMBL" id="JAAOAR010000038">
    <property type="protein sequence ID" value="KAF5607692.1"/>
    <property type="molecule type" value="Genomic_DNA"/>
</dbReference>
<feature type="active site" description="For OMPdecase activity" evidence="12">
    <location>
        <position position="99"/>
    </location>
</feature>
<dbReference type="InterPro" id="IPR036864">
    <property type="entry name" value="Zn2-C6_fun-type_DNA-bd_sf"/>
</dbReference>
<dbReference type="GO" id="GO:0004590">
    <property type="term" value="F:orotidine-5'-phosphate decarboxylase activity"/>
    <property type="evidence" value="ECO:0007669"/>
    <property type="project" value="UniProtKB-EC"/>
</dbReference>
<keyword evidence="8" id="KW-0456">Lyase</keyword>
<evidence type="ECO:0000313" key="16">
    <source>
        <dbReference type="EMBL" id="KAF5607692.1"/>
    </source>
</evidence>
<feature type="binding site" evidence="13">
    <location>
        <position position="64"/>
    </location>
    <ligand>
        <name>substrate</name>
    </ligand>
</feature>
<feature type="region of interest" description="Disordered" evidence="14">
    <location>
        <begin position="439"/>
        <end position="478"/>
    </location>
</feature>
<dbReference type="Gene3D" id="3.20.20.70">
    <property type="entry name" value="Aldolase class I"/>
    <property type="match status" value="1"/>
</dbReference>
<dbReference type="SUPFAM" id="SSF57701">
    <property type="entry name" value="Zn2/Cys6 DNA-binding domain"/>
    <property type="match status" value="1"/>
</dbReference>
<keyword evidence="6" id="KW-0210">Decarboxylase</keyword>
<dbReference type="InterPro" id="IPR007219">
    <property type="entry name" value="XnlR_reg_dom"/>
</dbReference>
<evidence type="ECO:0000256" key="2">
    <source>
        <dbReference type="ARBA" id="ARBA00011018"/>
    </source>
</evidence>
<dbReference type="SUPFAM" id="SSF51366">
    <property type="entry name" value="Ribulose-phoshate binding barrel"/>
    <property type="match status" value="1"/>
</dbReference>
<keyword evidence="17" id="KW-1185">Reference proteome</keyword>
<evidence type="ECO:0000256" key="14">
    <source>
        <dbReference type="SAM" id="MobiDB-lite"/>
    </source>
</evidence>
<evidence type="ECO:0000256" key="4">
    <source>
        <dbReference type="ARBA" id="ARBA00021923"/>
    </source>
</evidence>
<dbReference type="CDD" id="cd04725">
    <property type="entry name" value="OMP_decarboxylase_like"/>
    <property type="match status" value="1"/>
</dbReference>
<dbReference type="Gene3D" id="4.10.240.10">
    <property type="entry name" value="Zn(2)-C6 fungal-type DNA-binding domain"/>
    <property type="match status" value="1"/>
</dbReference>
<evidence type="ECO:0000256" key="7">
    <source>
        <dbReference type="ARBA" id="ARBA00022975"/>
    </source>
</evidence>
<feature type="binding site" evidence="13">
    <location>
        <position position="317"/>
    </location>
    <ligand>
        <name>substrate</name>
    </ligand>
</feature>
<dbReference type="GO" id="GO:0005829">
    <property type="term" value="C:cytosol"/>
    <property type="evidence" value="ECO:0007669"/>
    <property type="project" value="TreeGrafter"/>
</dbReference>
<feature type="compositionally biased region" description="Low complexity" evidence="14">
    <location>
        <begin position="1010"/>
        <end position="1022"/>
    </location>
</feature>
<dbReference type="PROSITE" id="PS50048">
    <property type="entry name" value="ZN2_CY6_FUNGAL_2"/>
    <property type="match status" value="1"/>
</dbReference>
<evidence type="ECO:0000256" key="13">
    <source>
        <dbReference type="PIRSR" id="PIRSR614732-2"/>
    </source>
</evidence>
<dbReference type="SMART" id="SM00906">
    <property type="entry name" value="Fungal_trans"/>
    <property type="match status" value="1"/>
</dbReference>
<dbReference type="InterPro" id="IPR011060">
    <property type="entry name" value="RibuloseP-bd_barrel"/>
</dbReference>
<feature type="binding site" evidence="13">
    <location>
        <position position="338"/>
    </location>
    <ligand>
        <name>substrate</name>
    </ligand>
</feature>
<evidence type="ECO:0000256" key="5">
    <source>
        <dbReference type="ARBA" id="ARBA00022723"/>
    </source>
</evidence>
<evidence type="ECO:0000256" key="8">
    <source>
        <dbReference type="ARBA" id="ARBA00023239"/>
    </source>
</evidence>
<feature type="binding site" evidence="13">
    <location>
        <position position="42"/>
    </location>
    <ligand>
        <name>substrate</name>
    </ligand>
</feature>
<evidence type="ECO:0000256" key="6">
    <source>
        <dbReference type="ARBA" id="ARBA00022793"/>
    </source>
</evidence>
<dbReference type="UniPathway" id="UPA00070">
    <property type="reaction ID" value="UER00120"/>
</dbReference>
<dbReference type="Pfam" id="PF00172">
    <property type="entry name" value="Zn_clus"/>
    <property type="match status" value="1"/>
</dbReference>
<dbReference type="PROSITE" id="PS00463">
    <property type="entry name" value="ZN2_CY6_FUNGAL_1"/>
    <property type="match status" value="1"/>
</dbReference>
<dbReference type="AlphaFoldDB" id="A0A8H5Q2Z4"/>
<dbReference type="GO" id="GO:0008270">
    <property type="term" value="F:zinc ion binding"/>
    <property type="evidence" value="ECO:0007669"/>
    <property type="project" value="InterPro"/>
</dbReference>
<evidence type="ECO:0000259" key="15">
    <source>
        <dbReference type="PROSITE" id="PS50048"/>
    </source>
</evidence>
<dbReference type="InterPro" id="IPR014732">
    <property type="entry name" value="OMPdecase"/>
</dbReference>
<evidence type="ECO:0000313" key="17">
    <source>
        <dbReference type="Proteomes" id="UP000544095"/>
    </source>
</evidence>
<feature type="domain" description="Zn(2)-C6 fungal-type" evidence="15">
    <location>
        <begin position="403"/>
        <end position="434"/>
    </location>
</feature>
<dbReference type="InterPro" id="IPR013785">
    <property type="entry name" value="Aldolase_TIM"/>
</dbReference>
<keyword evidence="7" id="KW-0665">Pyrimidine biosynthesis</keyword>
<feature type="region of interest" description="Disordered" evidence="14">
    <location>
        <begin position="509"/>
        <end position="529"/>
    </location>
</feature>
<gene>
    <name evidence="16" type="ORF">FPANT_768</name>
</gene>
<sequence>MSPHPTLKATFASRAETATHPLSRHLYKLMDLKASNLCLSADVATARELLYFADKIGPSIVVLKTHYDMVAGWDFDPRTGTGAKLASLARKHGFLIFEDRKFGDIGNTVELQYTSGAARIIEWAHITNVNMVPGKASVASLAHAANRWLERYHYEVKTSISIGTPTASQLDEDSERSDNENQKDTPEPARADSGRKGSIVSTTTVTQQYESADSPRLVKTIPEGDETVFPGIDEAPIERGLLILAQMSSQGNFMNKEYTQACVEAAREHKNFVMGFVSQECLNTEPEDDFIHMTPGCQLPPEGADENEAIKGDGKGQQYNTPQKIIGIAGADIAIVGRGIIKASDPEDEAERYRSAAWKAYTERLVFPREQPSIPVAEEADMTAATEDADGPRLRKRRRIVISCTECHRRKQRCDREQPCSNCKSRNKESACVYETGAPTAKQSKQTTKASPTYSDTFAKQAEPSPPQSVGSSNERLDEPLSSKVADWGYAHNGASTMGILKRIETLTDGEDAPPDLTSRDSSGDSPGKELALKEKYKAIIRQLPARNYIEKLVEMYMHGFNWQYYPIDPDIFYAQLEEWNSLPFSIFSDVGPRGLRPELRAFPAVVFQIIATALLLLPEKPDSTFDSLKFAGGIRFEDLAVEYSESGQAVLDLLGKKNLSLSTVQAQFLRASFHKFTAKVTDAWHTIAIAIRDAQDLGMHRDSLDPKPKDASLESILENQWLIQRRRRIYILLAIWDLNCAMILGRPGTVDWNQTLPTLPVDAPIPQDRTKMPVVPRSEDDHPTPITRLLWNYELGGPLRAIQNLEVGGSYPMDPAKIDEIHQSILNLDKKIPASFRMENPDTRWDHLPETHWYPANRFYFASLHEFSKMALHRPFVFNRLESRVEAIHASLKTLEIQKMTFEGLPPDSWRNFMLFFASFDAIVLLASVYILFPREHTEYTDKTIEHFQWTIERFSAIQERNPLAKSAQGVLRAIVARFKRAMNKAQAGSLPSLVTSSSEGSIKANVDSTTPSSSSLGGSEFSGLDTTWIVPSADNLNAMAPFFPTGDLVYNDLTAGPGMTMLPLPLQDGQGDIGNYSMWQFGGGWGDDTVWQMLNQFPTATDGSIPDII</sequence>
<dbReference type="PANTHER" id="PTHR32119:SF2">
    <property type="entry name" value="OROTIDINE 5'-PHOSPHATE DECARBOXYLASE"/>
    <property type="match status" value="1"/>
</dbReference>
<comment type="caution">
    <text evidence="16">The sequence shown here is derived from an EMBL/GenBank/DDBJ whole genome shotgun (WGS) entry which is preliminary data.</text>
</comment>
<evidence type="ECO:0000256" key="3">
    <source>
        <dbReference type="ARBA" id="ARBA00012321"/>
    </source>
</evidence>
<accession>A0A8H5Q2Z4</accession>
<dbReference type="SMART" id="SM00934">
    <property type="entry name" value="OMPdecase"/>
    <property type="match status" value="1"/>
</dbReference>
<dbReference type="GO" id="GO:0006207">
    <property type="term" value="P:'de novo' pyrimidine nucleobase biosynthetic process"/>
    <property type="evidence" value="ECO:0007669"/>
    <property type="project" value="InterPro"/>
</dbReference>
<feature type="active site" description="For OMPdecase activity" evidence="12">
    <location>
        <position position="101"/>
    </location>
</feature>
<feature type="binding site" evidence="13">
    <location>
        <position position="248"/>
    </location>
    <ligand>
        <name>substrate</name>
    </ligand>
</feature>
<organism evidence="16 17">
    <name type="scientific">Fusarium pseudoanthophilum</name>
    <dbReference type="NCBI Taxonomy" id="48495"/>
    <lineage>
        <taxon>Eukaryota</taxon>
        <taxon>Fungi</taxon>
        <taxon>Dikarya</taxon>
        <taxon>Ascomycota</taxon>
        <taxon>Pezizomycotina</taxon>
        <taxon>Sordariomycetes</taxon>
        <taxon>Hypocreomycetidae</taxon>
        <taxon>Hypocreales</taxon>
        <taxon>Nectriaceae</taxon>
        <taxon>Fusarium</taxon>
        <taxon>Fusarium fujikuroi species complex</taxon>
    </lineage>
</organism>
<dbReference type="SMART" id="SM00066">
    <property type="entry name" value="GAL4"/>
    <property type="match status" value="1"/>
</dbReference>
<evidence type="ECO:0000256" key="12">
    <source>
        <dbReference type="PIRSR" id="PIRSR614732-1"/>
    </source>
</evidence>
<evidence type="ECO:0000256" key="10">
    <source>
        <dbReference type="ARBA" id="ARBA00031744"/>
    </source>
</evidence>
<dbReference type="GO" id="GO:0003677">
    <property type="term" value="F:DNA binding"/>
    <property type="evidence" value="ECO:0007669"/>
    <property type="project" value="InterPro"/>
</dbReference>
<feature type="binding site" evidence="13">
    <location>
        <position position="337"/>
    </location>
    <ligand>
        <name>substrate</name>
    </ligand>
</feature>
<dbReference type="InterPro" id="IPR001754">
    <property type="entry name" value="OMPdeCOase_dom"/>
</dbReference>
<dbReference type="GO" id="GO:0044205">
    <property type="term" value="P:'de novo' UMP biosynthetic process"/>
    <property type="evidence" value="ECO:0007669"/>
    <property type="project" value="UniProtKB-UniPathway"/>
</dbReference>
<evidence type="ECO:0000256" key="11">
    <source>
        <dbReference type="ARBA" id="ARBA00033428"/>
    </source>
</evidence>
<dbReference type="InterPro" id="IPR018089">
    <property type="entry name" value="OMPdecase_AS"/>
</dbReference>
<protein>
    <recommendedName>
        <fullName evidence="4">Orotidine 5'-phosphate decarboxylase</fullName>
        <ecNumber evidence="3">4.1.1.23</ecNumber>
    </recommendedName>
    <alternativeName>
        <fullName evidence="11">OMP decarboxylase</fullName>
    </alternativeName>
    <alternativeName>
        <fullName evidence="10">Uridine 5'-monophosphate synthase</fullName>
    </alternativeName>
</protein>
<feature type="region of interest" description="Disordered" evidence="14">
    <location>
        <begin position="163"/>
        <end position="199"/>
    </location>
</feature>
<feature type="region of interest" description="Disordered" evidence="14">
    <location>
        <begin position="762"/>
        <end position="782"/>
    </location>
</feature>
<feature type="compositionally biased region" description="Polar residues" evidence="14">
    <location>
        <begin position="441"/>
        <end position="458"/>
    </location>
</feature>
<dbReference type="Pfam" id="PF04082">
    <property type="entry name" value="Fungal_trans"/>
    <property type="match status" value="1"/>
</dbReference>
<dbReference type="EC" id="4.1.1.23" evidence="3"/>
<feature type="compositionally biased region" description="Basic and acidic residues" evidence="14">
    <location>
        <begin position="518"/>
        <end position="529"/>
    </location>
</feature>
<dbReference type="GO" id="GO:0000981">
    <property type="term" value="F:DNA-binding transcription factor activity, RNA polymerase II-specific"/>
    <property type="evidence" value="ECO:0007669"/>
    <property type="project" value="InterPro"/>
</dbReference>
<evidence type="ECO:0000256" key="1">
    <source>
        <dbReference type="ARBA" id="ARBA00004861"/>
    </source>
</evidence>
<comment type="similarity">
    <text evidence="2">Belongs to the OMP decarboxylase family.</text>
</comment>
<dbReference type="PANTHER" id="PTHR32119">
    <property type="entry name" value="OROTIDINE 5'-PHOSPHATE DECARBOXYLASE"/>
    <property type="match status" value="1"/>
</dbReference>
<keyword evidence="9" id="KW-0539">Nucleus</keyword>
<comment type="pathway">
    <text evidence="1">Pyrimidine metabolism; UMP biosynthesis via de novo pathway; UMP from orotate: step 2/2.</text>
</comment>
<dbReference type="PROSITE" id="PS00156">
    <property type="entry name" value="OMPDECASE"/>
    <property type="match status" value="1"/>
</dbReference>
<proteinExistence type="inferred from homology"/>
<keyword evidence="5" id="KW-0479">Metal-binding</keyword>
<feature type="compositionally biased region" description="Basic and acidic residues" evidence="14">
    <location>
        <begin position="176"/>
        <end position="195"/>
    </location>
</feature>
<dbReference type="Proteomes" id="UP000544095">
    <property type="component" value="Unassembled WGS sequence"/>
</dbReference>
<dbReference type="CDD" id="cd12148">
    <property type="entry name" value="fungal_TF_MHR"/>
    <property type="match status" value="1"/>
</dbReference>
<dbReference type="Pfam" id="PF00215">
    <property type="entry name" value="OMPdecase"/>
    <property type="match status" value="1"/>
</dbReference>
<reference evidence="16 17" key="1">
    <citation type="submission" date="2020-05" db="EMBL/GenBank/DDBJ databases">
        <title>Identification and distribution of gene clusters putatively required for synthesis of sphingolipid metabolism inhibitors in phylogenetically diverse species of the filamentous fungus Fusarium.</title>
        <authorList>
            <person name="Kim H.-S."/>
            <person name="Busman M."/>
            <person name="Brown D.W."/>
            <person name="Divon H."/>
            <person name="Uhlig S."/>
            <person name="Proctor R.H."/>
        </authorList>
    </citation>
    <scope>NUCLEOTIDE SEQUENCE [LARGE SCALE GENOMIC DNA]</scope>
    <source>
        <strain evidence="16 17">NRRL 25211</strain>
    </source>
</reference>
<evidence type="ECO:0000256" key="9">
    <source>
        <dbReference type="ARBA" id="ARBA00023242"/>
    </source>
</evidence>
<dbReference type="GO" id="GO:0006351">
    <property type="term" value="P:DNA-templated transcription"/>
    <property type="evidence" value="ECO:0007669"/>
    <property type="project" value="InterPro"/>
</dbReference>
<dbReference type="CDD" id="cd00067">
    <property type="entry name" value="GAL4"/>
    <property type="match status" value="1"/>
</dbReference>
<name>A0A8H5Q2Z4_9HYPO</name>